<keyword evidence="6" id="KW-1185">Reference proteome</keyword>
<keyword evidence="3" id="KW-0732">Signal</keyword>
<evidence type="ECO:0000313" key="6">
    <source>
        <dbReference type="Proteomes" id="UP000199373"/>
    </source>
</evidence>
<name>A0A1I0MGA9_9BACT</name>
<dbReference type="PROSITE" id="PS01047">
    <property type="entry name" value="HMA_1"/>
    <property type="match status" value="1"/>
</dbReference>
<dbReference type="InterPro" id="IPR017969">
    <property type="entry name" value="Heavy-metal-associated_CS"/>
</dbReference>
<dbReference type="EMBL" id="FOIQ01000001">
    <property type="protein sequence ID" value="SEV87309.1"/>
    <property type="molecule type" value="Genomic_DNA"/>
</dbReference>
<evidence type="ECO:0000256" key="2">
    <source>
        <dbReference type="SAM" id="MobiDB-lite"/>
    </source>
</evidence>
<dbReference type="Pfam" id="PF00403">
    <property type="entry name" value="HMA"/>
    <property type="match status" value="1"/>
</dbReference>
<evidence type="ECO:0000313" key="5">
    <source>
        <dbReference type="EMBL" id="SEV87309.1"/>
    </source>
</evidence>
<dbReference type="SUPFAM" id="SSF55008">
    <property type="entry name" value="HMA, heavy metal-associated domain"/>
    <property type="match status" value="1"/>
</dbReference>
<dbReference type="CDD" id="cd00371">
    <property type="entry name" value="HMA"/>
    <property type="match status" value="1"/>
</dbReference>
<dbReference type="AlphaFoldDB" id="A0A1I0MGA9"/>
<feature type="region of interest" description="Disordered" evidence="2">
    <location>
        <begin position="93"/>
        <end position="133"/>
    </location>
</feature>
<organism evidence="5 6">
    <name type="scientific">Prevotella aff. ruminicola Tc2-24</name>
    <dbReference type="NCBI Taxonomy" id="81582"/>
    <lineage>
        <taxon>Bacteria</taxon>
        <taxon>Pseudomonadati</taxon>
        <taxon>Bacteroidota</taxon>
        <taxon>Bacteroidia</taxon>
        <taxon>Bacteroidales</taxon>
        <taxon>Prevotellaceae</taxon>
        <taxon>Prevotella</taxon>
    </lineage>
</organism>
<protein>
    <submittedName>
        <fullName evidence="5">Copper chaperone CopZ</fullName>
    </submittedName>
</protein>
<dbReference type="InterPro" id="IPR036163">
    <property type="entry name" value="HMA_dom_sf"/>
</dbReference>
<feature type="compositionally biased region" description="Basic and acidic residues" evidence="2">
    <location>
        <begin position="123"/>
        <end position="133"/>
    </location>
</feature>
<feature type="compositionally biased region" description="Gly residues" evidence="2">
    <location>
        <begin position="103"/>
        <end position="121"/>
    </location>
</feature>
<evidence type="ECO:0000259" key="4">
    <source>
        <dbReference type="PROSITE" id="PS50846"/>
    </source>
</evidence>
<dbReference type="InterPro" id="IPR006121">
    <property type="entry name" value="HMA_dom"/>
</dbReference>
<sequence length="133" mass="14155">MRKIVLMMFASMLVGSMMAGNVNFKVTNMHCGNCAKRVEKTLKANEAVSEVKVNLEKKVVTVAFDEQKTTTDDLLNALTDAKFQAEVAKGGCNHHANNAQQEGKGGCGHHGGEAQQGGKGGCGHHDKKAEGDQ</sequence>
<accession>A0A1I0MGA9</accession>
<reference evidence="5 6" key="1">
    <citation type="submission" date="2016-10" db="EMBL/GenBank/DDBJ databases">
        <authorList>
            <person name="de Groot N.N."/>
        </authorList>
    </citation>
    <scope>NUCLEOTIDE SEQUENCE [LARGE SCALE GENOMIC DNA]</scope>
    <source>
        <strain evidence="5 6">TC2-24</strain>
    </source>
</reference>
<keyword evidence="1" id="KW-0479">Metal-binding</keyword>
<evidence type="ECO:0000256" key="3">
    <source>
        <dbReference type="SAM" id="SignalP"/>
    </source>
</evidence>
<dbReference type="GO" id="GO:0046872">
    <property type="term" value="F:metal ion binding"/>
    <property type="evidence" value="ECO:0007669"/>
    <property type="project" value="UniProtKB-KW"/>
</dbReference>
<gene>
    <name evidence="5" type="ORF">SAMN04487850_0636</name>
</gene>
<feature type="domain" description="HMA" evidence="4">
    <location>
        <begin position="20"/>
        <end position="86"/>
    </location>
</feature>
<dbReference type="Gene3D" id="3.30.70.100">
    <property type="match status" value="1"/>
</dbReference>
<dbReference type="FunFam" id="3.30.70.100:FF:000001">
    <property type="entry name" value="ATPase copper transporting beta"/>
    <property type="match status" value="1"/>
</dbReference>
<evidence type="ECO:0000256" key="1">
    <source>
        <dbReference type="ARBA" id="ARBA00022723"/>
    </source>
</evidence>
<dbReference type="Proteomes" id="UP000199373">
    <property type="component" value="Unassembled WGS sequence"/>
</dbReference>
<dbReference type="RefSeq" id="WP_091899694.1">
    <property type="nucleotide sequence ID" value="NZ_FOIQ01000001.1"/>
</dbReference>
<feature type="chain" id="PRO_5011435076" evidence="3">
    <location>
        <begin position="20"/>
        <end position="133"/>
    </location>
</feature>
<feature type="signal peptide" evidence="3">
    <location>
        <begin position="1"/>
        <end position="19"/>
    </location>
</feature>
<dbReference type="PROSITE" id="PS50846">
    <property type="entry name" value="HMA_2"/>
    <property type="match status" value="1"/>
</dbReference>
<proteinExistence type="predicted"/>